<dbReference type="EMBL" id="JACHXE010000003">
    <property type="protein sequence ID" value="MBB3077224.1"/>
    <property type="molecule type" value="Genomic_DNA"/>
</dbReference>
<evidence type="ECO:0000313" key="3">
    <source>
        <dbReference type="Proteomes" id="UP000572907"/>
    </source>
</evidence>
<name>A0A7W5F263_9ACTN</name>
<comment type="caution">
    <text evidence="2">The sequence shown here is derived from an EMBL/GenBank/DDBJ whole genome shotgun (WGS) entry which is preliminary data.</text>
</comment>
<keyword evidence="1" id="KW-0732">Signal</keyword>
<protein>
    <submittedName>
        <fullName evidence="2">Uncharacterized protein</fullName>
    </submittedName>
</protein>
<organism evidence="2 3">
    <name type="scientific">Streptomyces violarus</name>
    <dbReference type="NCBI Taxonomy" id="67380"/>
    <lineage>
        <taxon>Bacteria</taxon>
        <taxon>Bacillati</taxon>
        <taxon>Actinomycetota</taxon>
        <taxon>Actinomycetes</taxon>
        <taxon>Kitasatosporales</taxon>
        <taxon>Streptomycetaceae</taxon>
        <taxon>Streptomyces</taxon>
    </lineage>
</organism>
<accession>A0A7W5F263</accession>
<dbReference type="RefSeq" id="WP_184592822.1">
    <property type="nucleotide sequence ID" value="NZ_BMUP01000005.1"/>
</dbReference>
<evidence type="ECO:0000313" key="2">
    <source>
        <dbReference type="EMBL" id="MBB3077224.1"/>
    </source>
</evidence>
<reference evidence="2 3" key="1">
    <citation type="submission" date="2020-08" db="EMBL/GenBank/DDBJ databases">
        <title>Genomic Encyclopedia of Type Strains, Phase III (KMG-III): the genomes of soil and plant-associated and newly described type strains.</title>
        <authorList>
            <person name="Whitman W."/>
        </authorList>
    </citation>
    <scope>NUCLEOTIDE SEQUENCE [LARGE SCALE GENOMIC DNA]</scope>
    <source>
        <strain evidence="2 3">CECT 3237</strain>
    </source>
</reference>
<evidence type="ECO:0000256" key="1">
    <source>
        <dbReference type="SAM" id="SignalP"/>
    </source>
</evidence>
<sequence length="92" mass="9250">MLNSKMIAAAAGILGSFALIGVGAAQASALGDPGKCVDDGNGQVRCVELSQYTYTTDKGGKVTVTNNSSQDCPTSHSQVSCVSSTVVPGKRA</sequence>
<feature type="chain" id="PRO_5030860659" evidence="1">
    <location>
        <begin position="28"/>
        <end position="92"/>
    </location>
</feature>
<dbReference type="AlphaFoldDB" id="A0A7W5F263"/>
<keyword evidence="3" id="KW-1185">Reference proteome</keyword>
<feature type="signal peptide" evidence="1">
    <location>
        <begin position="1"/>
        <end position="27"/>
    </location>
</feature>
<gene>
    <name evidence="2" type="ORF">FHS41_003712</name>
</gene>
<dbReference type="Proteomes" id="UP000572907">
    <property type="component" value="Unassembled WGS sequence"/>
</dbReference>
<proteinExistence type="predicted"/>